<comment type="similarity">
    <text evidence="2">Belongs to the shugoshin family.</text>
</comment>
<dbReference type="GO" id="GO:0051301">
    <property type="term" value="P:cell division"/>
    <property type="evidence" value="ECO:0007669"/>
    <property type="project" value="UniProtKB-KW"/>
</dbReference>
<accession>A0A9D3NXP5</accession>
<feature type="region of interest" description="Disordered" evidence="9">
    <location>
        <begin position="553"/>
        <end position="575"/>
    </location>
</feature>
<dbReference type="GO" id="GO:0051177">
    <property type="term" value="P:meiotic sister chromatid cohesion"/>
    <property type="evidence" value="ECO:0007669"/>
    <property type="project" value="TreeGrafter"/>
</dbReference>
<reference evidence="11 12" key="1">
    <citation type="submission" date="2021-06" db="EMBL/GenBank/DDBJ databases">
        <title>Chromosome-level genome assembly of the red-tail catfish (Hemibagrus wyckioides).</title>
        <authorList>
            <person name="Shao F."/>
        </authorList>
    </citation>
    <scope>NUCLEOTIDE SEQUENCE [LARGE SCALE GENOMIC DNA]</scope>
    <source>
        <strain evidence="11">EC202008001</strain>
        <tissue evidence="11">Blood</tissue>
    </source>
</reference>
<dbReference type="InterPro" id="IPR011515">
    <property type="entry name" value="Shugoshin_C"/>
</dbReference>
<comment type="subcellular location">
    <subcellularLocation>
        <location evidence="1">Chromosome</location>
        <location evidence="1">Centromere</location>
    </subcellularLocation>
</comment>
<evidence type="ECO:0000313" key="11">
    <source>
        <dbReference type="EMBL" id="KAG7331136.1"/>
    </source>
</evidence>
<feature type="domain" description="Shugoshin C-terminal" evidence="10">
    <location>
        <begin position="833"/>
        <end position="855"/>
    </location>
</feature>
<keyword evidence="3" id="KW-0158">Chromosome</keyword>
<dbReference type="GO" id="GO:0005634">
    <property type="term" value="C:nucleus"/>
    <property type="evidence" value="ECO:0007669"/>
    <property type="project" value="InterPro"/>
</dbReference>
<protein>
    <recommendedName>
        <fullName evidence="10">Shugoshin C-terminal domain-containing protein</fullName>
    </recommendedName>
</protein>
<feature type="region of interest" description="Disordered" evidence="9">
    <location>
        <begin position="119"/>
        <end position="194"/>
    </location>
</feature>
<dbReference type="EMBL" id="JAHKSW010000006">
    <property type="protein sequence ID" value="KAG7331136.1"/>
    <property type="molecule type" value="Genomic_DNA"/>
</dbReference>
<organism evidence="11 12">
    <name type="scientific">Hemibagrus wyckioides</name>
    <dbReference type="NCBI Taxonomy" id="337641"/>
    <lineage>
        <taxon>Eukaryota</taxon>
        <taxon>Metazoa</taxon>
        <taxon>Chordata</taxon>
        <taxon>Craniata</taxon>
        <taxon>Vertebrata</taxon>
        <taxon>Euteleostomi</taxon>
        <taxon>Actinopterygii</taxon>
        <taxon>Neopterygii</taxon>
        <taxon>Teleostei</taxon>
        <taxon>Ostariophysi</taxon>
        <taxon>Siluriformes</taxon>
        <taxon>Bagridae</taxon>
        <taxon>Hemibagrus</taxon>
    </lineage>
</organism>
<comment type="caution">
    <text evidence="11">The sequence shown here is derived from an EMBL/GenBank/DDBJ whole genome shotgun (WGS) entry which is preliminary data.</text>
</comment>
<keyword evidence="4" id="KW-0132">Cell division</keyword>
<evidence type="ECO:0000256" key="7">
    <source>
        <dbReference type="ARBA" id="ARBA00023306"/>
    </source>
</evidence>
<evidence type="ECO:0000256" key="2">
    <source>
        <dbReference type="ARBA" id="ARBA00010845"/>
    </source>
</evidence>
<feature type="compositionally biased region" description="Basic and acidic residues" evidence="9">
    <location>
        <begin position="366"/>
        <end position="385"/>
    </location>
</feature>
<keyword evidence="12" id="KW-1185">Reference proteome</keyword>
<dbReference type="GO" id="GO:0045132">
    <property type="term" value="P:meiotic chromosome segregation"/>
    <property type="evidence" value="ECO:0007669"/>
    <property type="project" value="InterPro"/>
</dbReference>
<evidence type="ECO:0000256" key="5">
    <source>
        <dbReference type="ARBA" id="ARBA00022829"/>
    </source>
</evidence>
<feature type="compositionally biased region" description="Polar residues" evidence="9">
    <location>
        <begin position="144"/>
        <end position="153"/>
    </location>
</feature>
<feature type="compositionally biased region" description="Polar residues" evidence="9">
    <location>
        <begin position="553"/>
        <end position="565"/>
    </location>
</feature>
<evidence type="ECO:0000256" key="8">
    <source>
        <dbReference type="ARBA" id="ARBA00023328"/>
    </source>
</evidence>
<sequence>MTLAMAMEKKPNTIKQTAAKIKTKIHNTSSFFKLSLKTNNKALALALVAQKQKSKQLEMETVRLQKHLQSLNFDLAIQRHKNKQMFTVLHEFYNTSINCMAKAVDLISKEEGAESLDMLITEDSSQTEKDVTAPLPEPKHRTSLSKCGQNRNVQDPGGNVSITNDCPPQSSPPKTKEKPPSPEVHHTEPQNTLYDSQMEFTVVDNVAEIITVQTKPKKNCKDDQRGTRENVESCSAKARESIVLNYDKAAVESSHLKDSTADTSMRQSCKTQIQTSAHTFTGSNEEESLPQWVEPVHEQEESITARRKTHVTSRYTKSNKRSNSQKLIAGYTDTRQTYVISLHESSFISTSDDLDDYFSEQKVENPIKSKESLSDSNISKDKGTESETEVLKAQYNNAKSRKTYIVPPKPRSQGRKTKVSSFSIDQSVKDSAEFANVHTDVQENQVHSEKHQNKQPARSPSETEEFITQRNRGTYVIHTAQMSDACIDLLNHPLDSHTNVTSQETTNAMTLESTHDAQCTPGMTEGQQPEQGVFHKAENGSFLKHSQMTSDENILENSSDPSSMVHTKAKKPKMTEIKERRKNVATRENASGKRRRTKNTSIQIADILPKEIPVPGEYTKKNSTSTNVTDGSTSTALEEAFMDEPVIETVDTNSTHVTHLDNNDDLYTINDIGINLKHVSSKHHTIQNHKSKCRETYVLSDRNSQLKGKENVVVFSSNEESLPANRESEICFVTDSLVHDSDSQSTPKKAEQFRQNHSGLFSEDKPPWESLDFGSTGSFITDSSVTIQKDSQEISSRTMDIYEEPGWNVTQQSTGGRAMKSLTNTDFTANPLSRSRRKAAPVSYKEPAINCKMRRGDKFSDTRFLSSPVFKNKKMKKVKKNFD</sequence>
<dbReference type="OrthoDB" id="5990092at2759"/>
<dbReference type="InterPro" id="IPR038889">
    <property type="entry name" value="Shugoshin1/2"/>
</dbReference>
<feature type="compositionally biased region" description="Basic and acidic residues" evidence="9">
    <location>
        <begin position="174"/>
        <end position="188"/>
    </location>
</feature>
<feature type="compositionally biased region" description="Polar residues" evidence="9">
    <location>
        <begin position="454"/>
        <end position="466"/>
    </location>
</feature>
<evidence type="ECO:0000256" key="3">
    <source>
        <dbReference type="ARBA" id="ARBA00022454"/>
    </source>
</evidence>
<keyword evidence="8" id="KW-0137">Centromere</keyword>
<dbReference type="Pfam" id="PF07557">
    <property type="entry name" value="Shugoshin_C"/>
    <property type="match status" value="1"/>
</dbReference>
<evidence type="ECO:0000256" key="4">
    <source>
        <dbReference type="ARBA" id="ARBA00022618"/>
    </source>
</evidence>
<feature type="region of interest" description="Disordered" evidence="9">
    <location>
        <begin position="299"/>
        <end position="321"/>
    </location>
</feature>
<dbReference type="GO" id="GO:0000776">
    <property type="term" value="C:kinetochore"/>
    <property type="evidence" value="ECO:0007669"/>
    <property type="project" value="TreeGrafter"/>
</dbReference>
<feature type="compositionally biased region" description="Polar residues" evidence="9">
    <location>
        <begin position="312"/>
        <end position="321"/>
    </location>
</feature>
<feature type="region of interest" description="Disordered" evidence="9">
    <location>
        <begin position="366"/>
        <end position="388"/>
    </location>
</feature>
<dbReference type="Proteomes" id="UP000824219">
    <property type="component" value="Linkage Group LG06"/>
</dbReference>
<feature type="region of interest" description="Disordered" evidence="9">
    <location>
        <begin position="442"/>
        <end position="466"/>
    </location>
</feature>
<evidence type="ECO:0000259" key="10">
    <source>
        <dbReference type="Pfam" id="PF07557"/>
    </source>
</evidence>
<evidence type="ECO:0000256" key="6">
    <source>
        <dbReference type="ARBA" id="ARBA00023054"/>
    </source>
</evidence>
<dbReference type="AlphaFoldDB" id="A0A9D3NXP5"/>
<name>A0A9D3NXP5_9TELE</name>
<keyword evidence="7" id="KW-0131">Cell cycle</keyword>
<dbReference type="PANTHER" id="PTHR21577:SF3">
    <property type="entry name" value="SHUGOSHIN 1-RELATED"/>
    <property type="match status" value="1"/>
</dbReference>
<gene>
    <name evidence="11" type="ORF">KOW79_005105</name>
</gene>
<evidence type="ECO:0000313" key="12">
    <source>
        <dbReference type="Proteomes" id="UP000824219"/>
    </source>
</evidence>
<keyword evidence="6" id="KW-0175">Coiled coil</keyword>
<dbReference type="PANTHER" id="PTHR21577">
    <property type="entry name" value="SHUGOSHIN"/>
    <property type="match status" value="1"/>
</dbReference>
<keyword evidence="5" id="KW-0159">Chromosome partition</keyword>
<evidence type="ECO:0000256" key="1">
    <source>
        <dbReference type="ARBA" id="ARBA00004584"/>
    </source>
</evidence>
<proteinExistence type="inferred from homology"/>
<evidence type="ECO:0000256" key="9">
    <source>
        <dbReference type="SAM" id="MobiDB-lite"/>
    </source>
</evidence>